<feature type="coiled-coil region" evidence="1">
    <location>
        <begin position="25"/>
        <end position="59"/>
    </location>
</feature>
<name>A0ABP1RIY1_9HEXA</name>
<dbReference type="Proteomes" id="UP001642540">
    <property type="component" value="Unassembled WGS sequence"/>
</dbReference>
<feature type="region of interest" description="Disordered" evidence="2">
    <location>
        <begin position="478"/>
        <end position="502"/>
    </location>
</feature>
<feature type="compositionally biased region" description="Basic and acidic residues" evidence="2">
    <location>
        <begin position="270"/>
        <end position="290"/>
    </location>
</feature>
<feature type="compositionally biased region" description="Basic and acidic residues" evidence="2">
    <location>
        <begin position="300"/>
        <end position="312"/>
    </location>
</feature>
<feature type="region of interest" description="Disordered" evidence="2">
    <location>
        <begin position="364"/>
        <end position="387"/>
    </location>
</feature>
<protein>
    <recommendedName>
        <fullName evidence="3">C2H2-type domain-containing protein</fullName>
    </recommendedName>
</protein>
<evidence type="ECO:0000256" key="1">
    <source>
        <dbReference type="SAM" id="Coils"/>
    </source>
</evidence>
<feature type="compositionally biased region" description="Basic and acidic residues" evidence="2">
    <location>
        <begin position="330"/>
        <end position="351"/>
    </location>
</feature>
<dbReference type="InterPro" id="IPR013087">
    <property type="entry name" value="Znf_C2H2_type"/>
</dbReference>
<keyword evidence="5" id="KW-1185">Reference proteome</keyword>
<sequence length="540" mass="61960">MDNNKSSTSNGGNYVNRIATFGQRLSETAEKLRLKEKALEKLNTENGELNAEVESLRNVMRDKTRHSNELLASNKKLTKESHLLVSKISAQNQEIKEWSSKVKMSESRYQQLQSQNQIERKKLQETIAKAESTIKVQQKHILEFTPVLEKIEKEKEEFKRESQLLIAKNIVLNQEIKECSSKIEMSESRYHQMQSLYRKKVKTLQETNTERESRVEAQRRKISEFRAALGKSEMEKQKYKVELEQVKAEINNLEKTLIGEFEDEIVSSTKDLKSEAAHPDPETMKMESGRKTPPIKHVKPKEGKIKSDHNDQVIHSGNKNHVMKPTVQENDNKNEESNHTNQKHDTKERENDVYKYNSIDDSATTPFPVASSSNHIMRSPTHAKDTTRMPNGNGFFCKCGKQLISTKQLARHIEYFKFRCKKCSPYRQFPDRPSLKSHMKNKHNQNFGVAAKTKVGSNFSAKRIPNTKHLDILGLSNASSSSTSSAGRVGGGSQSNANKVEDEKLKYQPIEDTLKQASESLLKHQNQMRKQYFSNINRPN</sequence>
<organism evidence="4 5">
    <name type="scientific">Orchesella dallaii</name>
    <dbReference type="NCBI Taxonomy" id="48710"/>
    <lineage>
        <taxon>Eukaryota</taxon>
        <taxon>Metazoa</taxon>
        <taxon>Ecdysozoa</taxon>
        <taxon>Arthropoda</taxon>
        <taxon>Hexapoda</taxon>
        <taxon>Collembola</taxon>
        <taxon>Entomobryomorpha</taxon>
        <taxon>Entomobryoidea</taxon>
        <taxon>Orchesellidae</taxon>
        <taxon>Orchesellinae</taxon>
        <taxon>Orchesella</taxon>
    </lineage>
</organism>
<proteinExistence type="predicted"/>
<keyword evidence="1" id="KW-0175">Coiled coil</keyword>
<dbReference type="EMBL" id="CAXLJM020000075">
    <property type="protein sequence ID" value="CAL8128970.1"/>
    <property type="molecule type" value="Genomic_DNA"/>
</dbReference>
<gene>
    <name evidence="4" type="ORF">ODALV1_LOCUS22729</name>
</gene>
<feature type="region of interest" description="Disordered" evidence="2">
    <location>
        <begin position="270"/>
        <end position="351"/>
    </location>
</feature>
<accession>A0ABP1RIY1</accession>
<feature type="domain" description="C2H2-type" evidence="3">
    <location>
        <begin position="418"/>
        <end position="443"/>
    </location>
</feature>
<evidence type="ECO:0000313" key="4">
    <source>
        <dbReference type="EMBL" id="CAL8128970.1"/>
    </source>
</evidence>
<dbReference type="SMART" id="SM00355">
    <property type="entry name" value="ZnF_C2H2"/>
    <property type="match status" value="1"/>
</dbReference>
<feature type="coiled-coil region" evidence="1">
    <location>
        <begin position="95"/>
        <end position="168"/>
    </location>
</feature>
<feature type="coiled-coil region" evidence="1">
    <location>
        <begin position="229"/>
        <end position="263"/>
    </location>
</feature>
<evidence type="ECO:0000256" key="2">
    <source>
        <dbReference type="SAM" id="MobiDB-lite"/>
    </source>
</evidence>
<evidence type="ECO:0000313" key="5">
    <source>
        <dbReference type="Proteomes" id="UP001642540"/>
    </source>
</evidence>
<feature type="compositionally biased region" description="Low complexity" evidence="2">
    <location>
        <begin position="478"/>
        <end position="487"/>
    </location>
</feature>
<comment type="caution">
    <text evidence="4">The sequence shown here is derived from an EMBL/GenBank/DDBJ whole genome shotgun (WGS) entry which is preliminary data.</text>
</comment>
<reference evidence="4 5" key="1">
    <citation type="submission" date="2024-08" db="EMBL/GenBank/DDBJ databases">
        <authorList>
            <person name="Cucini C."/>
            <person name="Frati F."/>
        </authorList>
    </citation>
    <scope>NUCLEOTIDE SEQUENCE [LARGE SCALE GENOMIC DNA]</scope>
</reference>
<feature type="compositionally biased region" description="Polar residues" evidence="2">
    <location>
        <begin position="364"/>
        <end position="376"/>
    </location>
</feature>
<evidence type="ECO:0000259" key="3">
    <source>
        <dbReference type="SMART" id="SM00355"/>
    </source>
</evidence>